<organism evidence="4 5">
    <name type="scientific">marine gamma proteobacterium HTCC2143</name>
    <dbReference type="NCBI Taxonomy" id="247633"/>
    <lineage>
        <taxon>Bacteria</taxon>
        <taxon>Pseudomonadati</taxon>
        <taxon>Pseudomonadota</taxon>
        <taxon>Gammaproteobacteria</taxon>
        <taxon>Cellvibrionales</taxon>
        <taxon>Spongiibacteraceae</taxon>
        <taxon>BD1-7 clade</taxon>
    </lineage>
</organism>
<feature type="domain" description="Alpha/beta hydrolase fold-3" evidence="3">
    <location>
        <begin position="73"/>
        <end position="279"/>
    </location>
</feature>
<dbReference type="STRING" id="247633.GP2143_05750"/>
<accession>A0YBK0</accession>
<keyword evidence="5" id="KW-1185">Reference proteome</keyword>
<dbReference type="FunFam" id="3.40.50.1820:FF:000089">
    <property type="entry name" value="Alpha/beta hydrolase"/>
    <property type="match status" value="1"/>
</dbReference>
<dbReference type="PANTHER" id="PTHR48081:SF8">
    <property type="entry name" value="ALPHA_BETA HYDROLASE FOLD-3 DOMAIN-CONTAINING PROTEIN-RELATED"/>
    <property type="match status" value="1"/>
</dbReference>
<dbReference type="InterPro" id="IPR029058">
    <property type="entry name" value="AB_hydrolase_fold"/>
</dbReference>
<dbReference type="Proteomes" id="UP000004931">
    <property type="component" value="Unassembled WGS sequence"/>
</dbReference>
<dbReference type="eggNOG" id="COG0657">
    <property type="taxonomic scope" value="Bacteria"/>
</dbReference>
<protein>
    <submittedName>
        <fullName evidence="4">Esterase/lipase/thioesterase</fullName>
    </submittedName>
</protein>
<dbReference type="PANTHER" id="PTHR48081">
    <property type="entry name" value="AB HYDROLASE SUPERFAMILY PROTEIN C4A8.06C"/>
    <property type="match status" value="1"/>
</dbReference>
<name>A0YBK0_9GAMM</name>
<dbReference type="PROSITE" id="PS01173">
    <property type="entry name" value="LIPASE_GDXG_HIS"/>
    <property type="match status" value="1"/>
</dbReference>
<dbReference type="InterPro" id="IPR050300">
    <property type="entry name" value="GDXG_lipolytic_enzyme"/>
</dbReference>
<reference evidence="4 5" key="1">
    <citation type="journal article" date="2010" name="J. Bacteriol.">
        <title>Genome sequence of the oligotrophic marine Gammaproteobacterium HTCC2143, isolated from the Oregon Coast.</title>
        <authorList>
            <person name="Oh H.M."/>
            <person name="Kang I."/>
            <person name="Ferriera S."/>
            <person name="Giovannoni S.J."/>
            <person name="Cho J.C."/>
        </authorList>
    </citation>
    <scope>NUCLEOTIDE SEQUENCE [LARGE SCALE GENOMIC DNA]</scope>
    <source>
        <strain evidence="4 5">HTCC2143</strain>
    </source>
</reference>
<dbReference type="EMBL" id="AAVT01000002">
    <property type="protein sequence ID" value="EAW31930.1"/>
    <property type="molecule type" value="Genomic_DNA"/>
</dbReference>
<comment type="similarity">
    <text evidence="1">Belongs to the 'GDXG' lipolytic enzyme family.</text>
</comment>
<dbReference type="GO" id="GO:0016787">
    <property type="term" value="F:hydrolase activity"/>
    <property type="evidence" value="ECO:0007669"/>
    <property type="project" value="UniProtKB-KW"/>
</dbReference>
<evidence type="ECO:0000259" key="3">
    <source>
        <dbReference type="Pfam" id="PF07859"/>
    </source>
</evidence>
<keyword evidence="2" id="KW-0378">Hydrolase</keyword>
<dbReference type="Gene3D" id="3.40.50.1820">
    <property type="entry name" value="alpha/beta hydrolase"/>
    <property type="match status" value="1"/>
</dbReference>
<evidence type="ECO:0000313" key="4">
    <source>
        <dbReference type="EMBL" id="EAW31930.1"/>
    </source>
</evidence>
<evidence type="ECO:0000256" key="1">
    <source>
        <dbReference type="ARBA" id="ARBA00010515"/>
    </source>
</evidence>
<evidence type="ECO:0000256" key="2">
    <source>
        <dbReference type="ARBA" id="ARBA00022801"/>
    </source>
</evidence>
<dbReference type="OrthoDB" id="9806180at2"/>
<sequence>MPLNPTLAAVLAQMAEAGAPELHQMSPADGRAMYLAMNADNTREPVTQVRDEMANGVPVRIYHPSPEETLPCLVYFHGGGWVIGDLETHDSICRKLANSASCVVVAVDYRLAPEHIYPAPMDDCYTALNWVVTQAAELGVNAHKIAVGGDSAGGNLSTVMALRARDENGPQICHQLLVYPVTDATFDTVSYSENGEGYMLSKATMEWFWHHYIGNDNDVLSPYISPLRAENLTNLPPATIITAEFDPLRDEGEAYAARLVAAGNTVTVKRFDGVVHGFFSMSDVLEEAQEAINLAAIELTAAFTAVN</sequence>
<dbReference type="Pfam" id="PF07859">
    <property type="entry name" value="Abhydrolase_3"/>
    <property type="match status" value="1"/>
</dbReference>
<dbReference type="SUPFAM" id="SSF53474">
    <property type="entry name" value="alpha/beta-Hydrolases"/>
    <property type="match status" value="1"/>
</dbReference>
<comment type="caution">
    <text evidence="4">The sequence shown here is derived from an EMBL/GenBank/DDBJ whole genome shotgun (WGS) entry which is preliminary data.</text>
</comment>
<proteinExistence type="inferred from homology"/>
<gene>
    <name evidence="4" type="ORF">GP2143_05750</name>
</gene>
<dbReference type="InterPro" id="IPR002168">
    <property type="entry name" value="Lipase_GDXG_HIS_AS"/>
</dbReference>
<dbReference type="ESTHER" id="9gamm-a0ybk0">
    <property type="family name" value="Hormone-sensitive_lipase_like"/>
</dbReference>
<evidence type="ECO:0000313" key="5">
    <source>
        <dbReference type="Proteomes" id="UP000004931"/>
    </source>
</evidence>
<dbReference type="AlphaFoldDB" id="A0YBK0"/>
<dbReference type="InterPro" id="IPR013094">
    <property type="entry name" value="AB_hydrolase_3"/>
</dbReference>